<reference evidence="3" key="1">
    <citation type="submission" date="2016-10" db="EMBL/GenBank/DDBJ databases">
        <authorList>
            <person name="Varghese N."/>
            <person name="Submissions S."/>
        </authorList>
    </citation>
    <scope>NUCLEOTIDE SEQUENCE [LARGE SCALE GENOMIC DNA]</scope>
    <source>
        <strain evidence="3">DSM 24536</strain>
    </source>
</reference>
<dbReference type="Pfam" id="PF00472">
    <property type="entry name" value="RF-1"/>
    <property type="match status" value="1"/>
</dbReference>
<dbReference type="AlphaFoldDB" id="A0A1G9P9J9"/>
<organism evidence="2 3">
    <name type="scientific">Daejeonella rubra</name>
    <dbReference type="NCBI Taxonomy" id="990371"/>
    <lineage>
        <taxon>Bacteria</taxon>
        <taxon>Pseudomonadati</taxon>
        <taxon>Bacteroidota</taxon>
        <taxon>Sphingobacteriia</taxon>
        <taxon>Sphingobacteriales</taxon>
        <taxon>Sphingobacteriaceae</taxon>
        <taxon>Daejeonella</taxon>
    </lineage>
</organism>
<dbReference type="STRING" id="990371.SAMN05421813_10443"/>
<dbReference type="RefSeq" id="WP_090700457.1">
    <property type="nucleotide sequence ID" value="NZ_FNHH01000004.1"/>
</dbReference>
<dbReference type="PANTHER" id="PTHR47814:SF1">
    <property type="entry name" value="PEPTIDYL-TRNA HYDROLASE ARFB"/>
    <property type="match status" value="1"/>
</dbReference>
<dbReference type="SUPFAM" id="SSF110916">
    <property type="entry name" value="Peptidyl-tRNA hydrolase domain-like"/>
    <property type="match status" value="1"/>
</dbReference>
<dbReference type="GO" id="GO:0043022">
    <property type="term" value="F:ribosome binding"/>
    <property type="evidence" value="ECO:0007669"/>
    <property type="project" value="TreeGrafter"/>
</dbReference>
<evidence type="ECO:0000313" key="2">
    <source>
        <dbReference type="EMBL" id="SDL95476.1"/>
    </source>
</evidence>
<dbReference type="PANTHER" id="PTHR47814">
    <property type="entry name" value="PEPTIDYL-TRNA HYDROLASE ARFB"/>
    <property type="match status" value="1"/>
</dbReference>
<dbReference type="GO" id="GO:0004045">
    <property type="term" value="F:peptidyl-tRNA hydrolase activity"/>
    <property type="evidence" value="ECO:0007669"/>
    <property type="project" value="TreeGrafter"/>
</dbReference>
<dbReference type="OrthoDB" id="9815709at2"/>
<keyword evidence="3" id="KW-1185">Reference proteome</keyword>
<dbReference type="InterPro" id="IPR000352">
    <property type="entry name" value="Pep_chain_release_fac_I"/>
</dbReference>
<accession>A0A1G9P9J9</accession>
<gene>
    <name evidence="2" type="ORF">SAMN05421813_10443</name>
</gene>
<dbReference type="PROSITE" id="PS00745">
    <property type="entry name" value="RF_PROK_I"/>
    <property type="match status" value="1"/>
</dbReference>
<dbReference type="GO" id="GO:0003747">
    <property type="term" value="F:translation release factor activity"/>
    <property type="evidence" value="ECO:0007669"/>
    <property type="project" value="InterPro"/>
</dbReference>
<feature type="domain" description="Prokaryotic-type class I peptide chain release factors" evidence="1">
    <location>
        <begin position="18"/>
        <end position="34"/>
    </location>
</feature>
<proteinExistence type="predicted"/>
<evidence type="ECO:0000313" key="3">
    <source>
        <dbReference type="Proteomes" id="UP000199226"/>
    </source>
</evidence>
<dbReference type="GO" id="GO:0072344">
    <property type="term" value="P:rescue of stalled ribosome"/>
    <property type="evidence" value="ECO:0007669"/>
    <property type="project" value="TreeGrafter"/>
</dbReference>
<dbReference type="Gene3D" id="3.30.160.20">
    <property type="match status" value="1"/>
</dbReference>
<dbReference type="NCBIfam" id="NF006718">
    <property type="entry name" value="PRK09256.1"/>
    <property type="match status" value="1"/>
</dbReference>
<dbReference type="EMBL" id="FNHH01000004">
    <property type="protein sequence ID" value="SDL95476.1"/>
    <property type="molecule type" value="Genomic_DNA"/>
</dbReference>
<name>A0A1G9P9J9_9SPHI</name>
<evidence type="ECO:0000259" key="1">
    <source>
        <dbReference type="PROSITE" id="PS00745"/>
    </source>
</evidence>
<dbReference type="Proteomes" id="UP000199226">
    <property type="component" value="Unassembled WGS sequence"/>
</dbReference>
<sequence>MTFSKQDLLKEITFRTSRSGGKGGQNVNKVSSKVELNINIRSSPIFTEGEKELLFLKLANRINSEGVLQVITEEERSQLHNKEKSIEKLLILLKKALYKPKLRKPSKPKRSAIEKRLKSKQLTALKKISRRAHFND</sequence>
<protein>
    <submittedName>
        <fullName evidence="2">Ribosome-associated protein</fullName>
    </submittedName>
</protein>